<dbReference type="InterPro" id="IPR001870">
    <property type="entry name" value="B30.2/SPRY"/>
</dbReference>
<evidence type="ECO:0000313" key="9">
    <source>
        <dbReference type="Proteomes" id="UP001634394"/>
    </source>
</evidence>
<feature type="compositionally biased region" description="Basic and acidic residues" evidence="5">
    <location>
        <begin position="164"/>
        <end position="201"/>
    </location>
</feature>
<evidence type="ECO:0000259" key="6">
    <source>
        <dbReference type="PROSITE" id="PS50089"/>
    </source>
</evidence>
<evidence type="ECO:0000256" key="5">
    <source>
        <dbReference type="SAM" id="MobiDB-lite"/>
    </source>
</evidence>
<organism evidence="8 9">
    <name type="scientific">Sinanodonta woodiana</name>
    <name type="common">Chinese pond mussel</name>
    <name type="synonym">Anodonta woodiana</name>
    <dbReference type="NCBI Taxonomy" id="1069815"/>
    <lineage>
        <taxon>Eukaryota</taxon>
        <taxon>Metazoa</taxon>
        <taxon>Spiralia</taxon>
        <taxon>Lophotrochozoa</taxon>
        <taxon>Mollusca</taxon>
        <taxon>Bivalvia</taxon>
        <taxon>Autobranchia</taxon>
        <taxon>Heteroconchia</taxon>
        <taxon>Palaeoheterodonta</taxon>
        <taxon>Unionida</taxon>
        <taxon>Unionoidea</taxon>
        <taxon>Unionidae</taxon>
        <taxon>Unioninae</taxon>
        <taxon>Sinanodonta</taxon>
    </lineage>
</organism>
<dbReference type="Proteomes" id="UP001634394">
    <property type="component" value="Unassembled WGS sequence"/>
</dbReference>
<feature type="compositionally biased region" description="Low complexity" evidence="5">
    <location>
        <begin position="202"/>
        <end position="214"/>
    </location>
</feature>
<feature type="compositionally biased region" description="Polar residues" evidence="5">
    <location>
        <begin position="258"/>
        <end position="286"/>
    </location>
</feature>
<evidence type="ECO:0000256" key="4">
    <source>
        <dbReference type="PROSITE-ProRule" id="PRU00175"/>
    </source>
</evidence>
<gene>
    <name evidence="8" type="ORF">ACJMK2_010150</name>
</gene>
<dbReference type="AlphaFoldDB" id="A0ABD3VHE8"/>
<keyword evidence="3" id="KW-0862">Zinc</keyword>
<evidence type="ECO:0008006" key="10">
    <source>
        <dbReference type="Google" id="ProtNLM"/>
    </source>
</evidence>
<dbReference type="PROSITE" id="PS50089">
    <property type="entry name" value="ZF_RING_2"/>
    <property type="match status" value="1"/>
</dbReference>
<evidence type="ECO:0000256" key="2">
    <source>
        <dbReference type="ARBA" id="ARBA00022771"/>
    </source>
</evidence>
<dbReference type="InterPro" id="IPR045129">
    <property type="entry name" value="RNF123/RKP/RSPRY1"/>
</dbReference>
<dbReference type="InterPro" id="IPR013083">
    <property type="entry name" value="Znf_RING/FYVE/PHD"/>
</dbReference>
<protein>
    <recommendedName>
        <fullName evidence="10">RING-type domain-containing protein</fullName>
    </recommendedName>
</protein>
<dbReference type="Gene3D" id="2.60.120.920">
    <property type="match status" value="1"/>
</dbReference>
<reference evidence="8 9" key="1">
    <citation type="submission" date="2024-11" db="EMBL/GenBank/DDBJ databases">
        <title>Chromosome-level genome assembly of the freshwater bivalve Anodonta woodiana.</title>
        <authorList>
            <person name="Chen X."/>
        </authorList>
    </citation>
    <scope>NUCLEOTIDE SEQUENCE [LARGE SCALE GENOMIC DNA]</scope>
    <source>
        <strain evidence="8">MN2024</strain>
        <tissue evidence="8">Gills</tissue>
    </source>
</reference>
<sequence length="299" mass="33192">MFSVVGDVLGLLLDLDQQQIIFSLNGDSLPPESDLFICARNGFFAAASFMSYQQCEFNFGAKPFKYPPKNVKYCCFNDYGHLTDEEKKIIPRHQKLAELRNVHFKEDSCTLCFDKQASIQLLPCRHKGMCLHCAIQLETCPICRQVILERKEILVKSLPNSERHDAIRPDLTKPDPPRSDTGVKSKSPEQDFGSDSRDKPSSSRSGSGDSTGTPKLGTEAKSRSQNSDSLSDSEGENSVLWLDPGDKSVTSGLDAGNKTRSPQSDSRTDSSEQSTPSGDRYQQISAKTRDNRHTNNFVS</sequence>
<keyword evidence="2 4" id="KW-0863">Zinc-finger</keyword>
<dbReference type="Gene3D" id="3.30.40.10">
    <property type="entry name" value="Zinc/RING finger domain, C3HC4 (zinc finger)"/>
    <property type="match status" value="1"/>
</dbReference>
<dbReference type="PROSITE" id="PS50188">
    <property type="entry name" value="B302_SPRY"/>
    <property type="match status" value="1"/>
</dbReference>
<name>A0ABD3VHE8_SINWO</name>
<feature type="region of interest" description="Disordered" evidence="5">
    <location>
        <begin position="164"/>
        <end position="299"/>
    </location>
</feature>
<accession>A0ABD3VHE8</accession>
<dbReference type="InterPro" id="IPR043136">
    <property type="entry name" value="B30.2/SPRY_sf"/>
</dbReference>
<dbReference type="PANTHER" id="PTHR13363:SF6">
    <property type="entry name" value="RING FINGER AND SPRY DOMAIN-CONTAINING PROTEIN 1"/>
    <property type="match status" value="1"/>
</dbReference>
<evidence type="ECO:0000256" key="1">
    <source>
        <dbReference type="ARBA" id="ARBA00022723"/>
    </source>
</evidence>
<dbReference type="SMART" id="SM00184">
    <property type="entry name" value="RING"/>
    <property type="match status" value="1"/>
</dbReference>
<dbReference type="Pfam" id="PF13920">
    <property type="entry name" value="zf-C3HC4_3"/>
    <property type="match status" value="1"/>
</dbReference>
<dbReference type="EMBL" id="JBJQND010000012">
    <property type="protein sequence ID" value="KAL3859972.1"/>
    <property type="molecule type" value="Genomic_DNA"/>
</dbReference>
<dbReference type="PANTHER" id="PTHR13363">
    <property type="entry name" value="RING FINGER AND SRY DOMAIN-CONTAINING"/>
    <property type="match status" value="1"/>
</dbReference>
<dbReference type="InterPro" id="IPR001841">
    <property type="entry name" value="Znf_RING"/>
</dbReference>
<evidence type="ECO:0000259" key="7">
    <source>
        <dbReference type="PROSITE" id="PS50188"/>
    </source>
</evidence>
<comment type="caution">
    <text evidence="8">The sequence shown here is derived from an EMBL/GenBank/DDBJ whole genome shotgun (WGS) entry which is preliminary data.</text>
</comment>
<dbReference type="GO" id="GO:0008270">
    <property type="term" value="F:zinc ion binding"/>
    <property type="evidence" value="ECO:0007669"/>
    <property type="project" value="UniProtKB-KW"/>
</dbReference>
<dbReference type="CDD" id="cd16566">
    <property type="entry name" value="RING-HC_RSPRY1"/>
    <property type="match status" value="1"/>
</dbReference>
<proteinExistence type="predicted"/>
<feature type="domain" description="RING-type" evidence="6">
    <location>
        <begin position="109"/>
        <end position="144"/>
    </location>
</feature>
<keyword evidence="9" id="KW-1185">Reference proteome</keyword>
<keyword evidence="1" id="KW-0479">Metal-binding</keyword>
<feature type="domain" description="B30.2/SPRY" evidence="7">
    <location>
        <begin position="1"/>
        <end position="64"/>
    </location>
</feature>
<evidence type="ECO:0000256" key="3">
    <source>
        <dbReference type="ARBA" id="ARBA00022833"/>
    </source>
</evidence>
<evidence type="ECO:0000313" key="8">
    <source>
        <dbReference type="EMBL" id="KAL3859972.1"/>
    </source>
</evidence>
<feature type="compositionally biased region" description="Low complexity" evidence="5">
    <location>
        <begin position="223"/>
        <end position="232"/>
    </location>
</feature>
<dbReference type="SUPFAM" id="SSF57850">
    <property type="entry name" value="RING/U-box"/>
    <property type="match status" value="1"/>
</dbReference>